<organism evidence="1 2">
    <name type="scientific">Hyphomicrobium sulfonivorans</name>
    <dbReference type="NCBI Taxonomy" id="121290"/>
    <lineage>
        <taxon>Bacteria</taxon>
        <taxon>Pseudomonadati</taxon>
        <taxon>Pseudomonadota</taxon>
        <taxon>Alphaproteobacteria</taxon>
        <taxon>Hyphomicrobiales</taxon>
        <taxon>Hyphomicrobiaceae</taxon>
        <taxon>Hyphomicrobium</taxon>
    </lineage>
</organism>
<evidence type="ECO:0000313" key="2">
    <source>
        <dbReference type="Proteomes" id="UP000059074"/>
    </source>
</evidence>
<dbReference type="Proteomes" id="UP000059074">
    <property type="component" value="Unassembled WGS sequence"/>
</dbReference>
<proteinExistence type="predicted"/>
<keyword evidence="2" id="KW-1185">Reference proteome</keyword>
<dbReference type="AlphaFoldDB" id="A0A109BE58"/>
<accession>A0A109BE58</accession>
<sequence length="53" mass="5844">MRRLLKGRNALRQAGGLAGCASFSAEVRPSGSIAMFCRRFWLGDMIGRRSLSK</sequence>
<dbReference type="EMBL" id="LMTR01000066">
    <property type="protein sequence ID" value="KWT67116.1"/>
    <property type="molecule type" value="Genomic_DNA"/>
</dbReference>
<reference evidence="1 2" key="1">
    <citation type="submission" date="2015-10" db="EMBL/GenBank/DDBJ databases">
        <title>Transcriptomic analysis of a linuron degrading triple-species bacterial consortium.</title>
        <authorList>
            <person name="Albers P."/>
        </authorList>
    </citation>
    <scope>NUCLEOTIDE SEQUENCE [LARGE SCALE GENOMIC DNA]</scope>
    <source>
        <strain evidence="1 2">WDL6</strain>
    </source>
</reference>
<evidence type="ECO:0000313" key="1">
    <source>
        <dbReference type="EMBL" id="KWT67116.1"/>
    </source>
</evidence>
<comment type="caution">
    <text evidence="1">The sequence shown here is derived from an EMBL/GenBank/DDBJ whole genome shotgun (WGS) entry which is preliminary data.</text>
</comment>
<gene>
    <name evidence="1" type="ORF">APY04_2103</name>
</gene>
<name>A0A109BE58_HYPSL</name>
<protein>
    <submittedName>
        <fullName evidence="1">Uncharacterized protein</fullName>
    </submittedName>
</protein>